<gene>
    <name evidence="2" type="ORF">KUA55_07375</name>
</gene>
<feature type="transmembrane region" description="Helical" evidence="1">
    <location>
        <begin position="7"/>
        <end position="23"/>
    </location>
</feature>
<feature type="transmembrane region" description="Helical" evidence="1">
    <location>
        <begin position="29"/>
        <end position="48"/>
    </location>
</feature>
<dbReference type="Proteomes" id="UP000774130">
    <property type="component" value="Unassembled WGS sequence"/>
</dbReference>
<keyword evidence="1" id="KW-0472">Membrane</keyword>
<dbReference type="EMBL" id="JAHUZB010000003">
    <property type="protein sequence ID" value="MBV7390495.1"/>
    <property type="molecule type" value="Genomic_DNA"/>
</dbReference>
<organism evidence="2 3">
    <name type="scientific">Enterococcus alishanensis</name>
    <dbReference type="NCBI Taxonomy" id="1303817"/>
    <lineage>
        <taxon>Bacteria</taxon>
        <taxon>Bacillati</taxon>
        <taxon>Bacillota</taxon>
        <taxon>Bacilli</taxon>
        <taxon>Lactobacillales</taxon>
        <taxon>Enterococcaceae</taxon>
        <taxon>Enterococcus</taxon>
    </lineage>
</organism>
<keyword evidence="1" id="KW-0812">Transmembrane</keyword>
<name>A0ABS6TC86_9ENTE</name>
<sequence length="78" mass="8585">MNKESGIAFLIALILTGGLFYVTKNLSASGLLFFLVVSGELAFINKFVKKVKILLLQKCESSFCHQKRGSPLMTTSSR</sequence>
<comment type="caution">
    <text evidence="2">The sequence shown here is derived from an EMBL/GenBank/DDBJ whole genome shotgun (WGS) entry which is preliminary data.</text>
</comment>
<reference evidence="2 3" key="1">
    <citation type="submission" date="2021-06" db="EMBL/GenBank/DDBJ databases">
        <title>Enterococcus alishanensis sp. nov., a novel lactic acid bacterium isolated from fresh coffee beans.</title>
        <authorList>
            <person name="Chen Y.-S."/>
        </authorList>
    </citation>
    <scope>NUCLEOTIDE SEQUENCE [LARGE SCALE GENOMIC DNA]</scope>
    <source>
        <strain evidence="2 3">ALS3</strain>
    </source>
</reference>
<evidence type="ECO:0000313" key="2">
    <source>
        <dbReference type="EMBL" id="MBV7390495.1"/>
    </source>
</evidence>
<evidence type="ECO:0000256" key="1">
    <source>
        <dbReference type="SAM" id="Phobius"/>
    </source>
</evidence>
<dbReference type="RefSeq" id="WP_218325559.1">
    <property type="nucleotide sequence ID" value="NZ_JAHUZB010000003.1"/>
</dbReference>
<accession>A0ABS6TC86</accession>
<protein>
    <submittedName>
        <fullName evidence="2">Uncharacterized protein</fullName>
    </submittedName>
</protein>
<proteinExistence type="predicted"/>
<keyword evidence="1" id="KW-1133">Transmembrane helix</keyword>
<keyword evidence="3" id="KW-1185">Reference proteome</keyword>
<evidence type="ECO:0000313" key="3">
    <source>
        <dbReference type="Proteomes" id="UP000774130"/>
    </source>
</evidence>